<dbReference type="OrthoDB" id="683455at2759"/>
<protein>
    <submittedName>
        <fullName evidence="4">Putative defensin, plant</fullName>
    </submittedName>
</protein>
<dbReference type="Proteomes" id="UP000447434">
    <property type="component" value="Chromosome 12"/>
</dbReference>
<dbReference type="Pfam" id="PF00304">
    <property type="entry name" value="Gamma-thionin"/>
    <property type="match status" value="1"/>
</dbReference>
<dbReference type="SMART" id="SM00505">
    <property type="entry name" value="Knot1"/>
    <property type="match status" value="1"/>
</dbReference>
<keyword evidence="2" id="KW-0295">Fungicide</keyword>
<dbReference type="InterPro" id="IPR008176">
    <property type="entry name" value="Defensin_plant"/>
</dbReference>
<dbReference type="Gene3D" id="3.30.30.10">
    <property type="entry name" value="Knottin, scorpion toxin-like"/>
    <property type="match status" value="1"/>
</dbReference>
<accession>A0A6A4PNF2</accession>
<evidence type="ECO:0000256" key="2">
    <source>
        <dbReference type="ARBA" id="ARBA00022577"/>
    </source>
</evidence>
<dbReference type="GO" id="GO:0050832">
    <property type="term" value="P:defense response to fungus"/>
    <property type="evidence" value="ECO:0007669"/>
    <property type="project" value="UniProtKB-KW"/>
</dbReference>
<keyword evidence="5" id="KW-1185">Reference proteome</keyword>
<dbReference type="InterPro" id="IPR036574">
    <property type="entry name" value="Scorpion_toxin-like_sf"/>
</dbReference>
<evidence type="ECO:0000259" key="3">
    <source>
        <dbReference type="SMART" id="SM00505"/>
    </source>
</evidence>
<comment type="caution">
    <text evidence="4">The sequence shown here is derived from an EMBL/GenBank/DDBJ whole genome shotgun (WGS) entry which is preliminary data.</text>
</comment>
<dbReference type="PROSITE" id="PS00940">
    <property type="entry name" value="GAMMA_THIONIN"/>
    <property type="match status" value="1"/>
</dbReference>
<gene>
    <name evidence="4" type="ORF">Lalb_Chr12g0206491</name>
</gene>
<evidence type="ECO:0000256" key="1">
    <source>
        <dbReference type="ARBA" id="ARBA00022529"/>
    </source>
</evidence>
<reference evidence="5" key="1">
    <citation type="journal article" date="2020" name="Nat. Commun.">
        <title>Genome sequence of the cluster root forming white lupin.</title>
        <authorList>
            <person name="Hufnagel B."/>
            <person name="Marques A."/>
            <person name="Soriano A."/>
            <person name="Marques L."/>
            <person name="Divol F."/>
            <person name="Doumas P."/>
            <person name="Sallet E."/>
            <person name="Mancinotti D."/>
            <person name="Carrere S."/>
            <person name="Marande W."/>
            <person name="Arribat S."/>
            <person name="Keller J."/>
            <person name="Huneau C."/>
            <person name="Blein T."/>
            <person name="Aime D."/>
            <person name="Laguerre M."/>
            <person name="Taylor J."/>
            <person name="Schubert V."/>
            <person name="Nelson M."/>
            <person name="Geu-Flores F."/>
            <person name="Crespi M."/>
            <person name="Gallardo-Guerrero K."/>
            <person name="Delaux P.-M."/>
            <person name="Salse J."/>
            <person name="Berges H."/>
            <person name="Guyot R."/>
            <person name="Gouzy J."/>
            <person name="Peret B."/>
        </authorList>
    </citation>
    <scope>NUCLEOTIDE SEQUENCE [LARGE SCALE GENOMIC DNA]</scope>
    <source>
        <strain evidence="5">cv. Amiga</strain>
    </source>
</reference>
<evidence type="ECO:0000313" key="5">
    <source>
        <dbReference type="Proteomes" id="UP000447434"/>
    </source>
</evidence>
<evidence type="ECO:0000313" key="4">
    <source>
        <dbReference type="EMBL" id="KAE9603077.1"/>
    </source>
</evidence>
<dbReference type="GO" id="GO:0031640">
    <property type="term" value="P:killing of cells of another organism"/>
    <property type="evidence" value="ECO:0007669"/>
    <property type="project" value="UniProtKB-KW"/>
</dbReference>
<dbReference type="EMBL" id="WOCE01000012">
    <property type="protein sequence ID" value="KAE9603077.1"/>
    <property type="molecule type" value="Genomic_DNA"/>
</dbReference>
<dbReference type="SUPFAM" id="SSF57095">
    <property type="entry name" value="Scorpion toxin-like"/>
    <property type="match status" value="1"/>
</dbReference>
<dbReference type="PRINTS" id="PR00288">
    <property type="entry name" value="PUROTHIONIN"/>
</dbReference>
<proteinExistence type="predicted"/>
<organism evidence="4 5">
    <name type="scientific">Lupinus albus</name>
    <name type="common">White lupine</name>
    <name type="synonym">Lupinus termis</name>
    <dbReference type="NCBI Taxonomy" id="3870"/>
    <lineage>
        <taxon>Eukaryota</taxon>
        <taxon>Viridiplantae</taxon>
        <taxon>Streptophyta</taxon>
        <taxon>Embryophyta</taxon>
        <taxon>Tracheophyta</taxon>
        <taxon>Spermatophyta</taxon>
        <taxon>Magnoliopsida</taxon>
        <taxon>eudicotyledons</taxon>
        <taxon>Gunneridae</taxon>
        <taxon>Pentapetalae</taxon>
        <taxon>rosids</taxon>
        <taxon>fabids</taxon>
        <taxon>Fabales</taxon>
        <taxon>Fabaceae</taxon>
        <taxon>Papilionoideae</taxon>
        <taxon>50 kb inversion clade</taxon>
        <taxon>genistoids sensu lato</taxon>
        <taxon>core genistoids</taxon>
        <taxon>Genisteae</taxon>
        <taxon>Lupinus</taxon>
    </lineage>
</organism>
<name>A0A6A4PNF2_LUPAL</name>
<dbReference type="InterPro" id="IPR003614">
    <property type="entry name" value="Knottins"/>
</dbReference>
<feature type="domain" description="Knottins-like" evidence="3">
    <location>
        <begin position="11"/>
        <end position="58"/>
    </location>
</feature>
<sequence>MMPRMVAEARKCKSESQKFLGICQSNTNCASICQSEGFPTGKCHGVVLFKKCLCKKSCLD</sequence>
<keyword evidence="1" id="KW-0929">Antimicrobial</keyword>
<dbReference type="AlphaFoldDB" id="A0A6A4PNF2"/>